<dbReference type="RefSeq" id="WP_013736628.1">
    <property type="nucleotide sequence ID" value="NC_015435.1"/>
</dbReference>
<dbReference type="GO" id="GO:0046040">
    <property type="term" value="P:IMP metabolic process"/>
    <property type="evidence" value="ECO:0007669"/>
    <property type="project" value="TreeGrafter"/>
</dbReference>
<reference evidence="9 10" key="1">
    <citation type="journal article" date="2011" name="J. Bacteriol.">
        <title>Complete genome sequence of Metallosphaera cuprina, a metal sulfide-oxidizing archaeon from a hot spring.</title>
        <authorList>
            <person name="Liu L.J."/>
            <person name="You X.Y."/>
            <person name="Zheng H."/>
            <person name="Wang S."/>
            <person name="Jiang C.Y."/>
            <person name="Liu S.J."/>
        </authorList>
    </citation>
    <scope>NUCLEOTIDE SEQUENCE [LARGE SCALE GENOMIC DNA]</scope>
    <source>
        <strain evidence="9 10">Ar-4</strain>
    </source>
</reference>
<dbReference type="GO" id="GO:0044208">
    <property type="term" value="P:'de novo' AMP biosynthetic process"/>
    <property type="evidence" value="ECO:0007669"/>
    <property type="project" value="UniProtKB-UniRule"/>
</dbReference>
<dbReference type="SMART" id="SM00788">
    <property type="entry name" value="Adenylsucc_synt"/>
    <property type="match status" value="1"/>
</dbReference>
<feature type="binding site" evidence="7">
    <location>
        <begin position="319"/>
        <end position="321"/>
    </location>
    <ligand>
        <name>GTP</name>
        <dbReference type="ChEBI" id="CHEBI:37565"/>
    </ligand>
</feature>
<dbReference type="GO" id="GO:0005525">
    <property type="term" value="F:GTP binding"/>
    <property type="evidence" value="ECO:0007669"/>
    <property type="project" value="UniProtKB-UniRule"/>
</dbReference>
<dbReference type="EC" id="6.3.4.4" evidence="7"/>
<feature type="active site" description="Proton acceptor" evidence="7">
    <location>
        <position position="12"/>
    </location>
</feature>
<sequence length="337" mass="37078">MLDILVGGFYGDEGKGKIASYLGLKGKYNLAVRTGSINAGHTVSYSGKTWKIRIIPSAFVNPEVKLALGPGALTSLTQLEKEIKETNSLGRTFIDPHVGIITEQEIVEERNDEYIMKVIGSTGQGVGIAEAKRVLRKLRLAKDFPELEKLIVNVPEMILDKIERGERVLAEGTQGTFLSLYHGEYPFVTSRNTTAGGILSEIGVGPKYVDQVIIIFKSFVTRVGEGYLENELPLDKAKEMGILETGTVTGRIRRVAPFNVNLAKRAIKFSSATQVAITKLDSAFKDAKGVRDYSKLPYNAKQWIENLEDELKVPITLIGTGEDSMDIIDLRSEKIGE</sequence>
<dbReference type="PANTHER" id="PTHR11846">
    <property type="entry name" value="ADENYLOSUCCINATE SYNTHETASE"/>
    <property type="match status" value="1"/>
</dbReference>
<feature type="binding site" description="in other chain" evidence="7">
    <location>
        <position position="189"/>
    </location>
    <ligand>
        <name>IMP</name>
        <dbReference type="ChEBI" id="CHEBI:58053"/>
        <note>ligand shared between dimeric partners</note>
    </ligand>
</feature>
<dbReference type="InterPro" id="IPR042111">
    <property type="entry name" value="Adenylosuccinate_synth_dom3"/>
</dbReference>
<evidence type="ECO:0000256" key="2">
    <source>
        <dbReference type="ARBA" id="ARBA00022723"/>
    </source>
</evidence>
<evidence type="ECO:0000256" key="3">
    <source>
        <dbReference type="ARBA" id="ARBA00022741"/>
    </source>
</evidence>
<feature type="binding site" evidence="7">
    <location>
        <begin position="40"/>
        <end position="42"/>
    </location>
    <ligand>
        <name>GTP</name>
        <dbReference type="ChEBI" id="CHEBI:37565"/>
    </ligand>
</feature>
<dbReference type="NCBIfam" id="NF003295">
    <property type="entry name" value="PRK04293.1"/>
    <property type="match status" value="1"/>
</dbReference>
<organism evidence="9 10">
    <name type="scientific">Metallosphaera cuprina (strain Ar-4)</name>
    <dbReference type="NCBI Taxonomy" id="1006006"/>
    <lineage>
        <taxon>Archaea</taxon>
        <taxon>Thermoproteota</taxon>
        <taxon>Thermoprotei</taxon>
        <taxon>Sulfolobales</taxon>
        <taxon>Sulfolobaceae</taxon>
        <taxon>Metallosphaera</taxon>
    </lineage>
</organism>
<dbReference type="Gene3D" id="3.40.440.10">
    <property type="entry name" value="Adenylosuccinate Synthetase, subunit A, domain 1"/>
    <property type="match status" value="2"/>
</dbReference>
<feature type="binding site" evidence="7">
    <location>
        <position position="40"/>
    </location>
    <ligand>
        <name>Mg(2+)</name>
        <dbReference type="ChEBI" id="CHEBI:18420"/>
    </ligand>
</feature>
<feature type="binding site" description="in other chain" evidence="7">
    <location>
        <position position="251"/>
    </location>
    <ligand>
        <name>IMP</name>
        <dbReference type="ChEBI" id="CHEBI:58053"/>
        <note>ligand shared between dimeric partners</note>
    </ligand>
</feature>
<dbReference type="Pfam" id="PF00709">
    <property type="entry name" value="Adenylsucc_synt"/>
    <property type="match status" value="2"/>
</dbReference>
<feature type="binding site" description="in other chain" evidence="7">
    <location>
        <begin position="12"/>
        <end position="15"/>
    </location>
    <ligand>
        <name>IMP</name>
        <dbReference type="ChEBI" id="CHEBI:58053"/>
        <note>ligand shared between dimeric partners</note>
    </ligand>
</feature>
<dbReference type="KEGG" id="mcn:Mcup_0015"/>
<keyword evidence="4 7" id="KW-0658">Purine biosynthesis</keyword>
<feature type="binding site" evidence="7">
    <location>
        <position position="12"/>
    </location>
    <ligand>
        <name>Mg(2+)</name>
        <dbReference type="ChEBI" id="CHEBI:18420"/>
    </ligand>
</feature>
<dbReference type="Proteomes" id="UP000007812">
    <property type="component" value="Chromosome"/>
</dbReference>
<dbReference type="SUPFAM" id="SSF52540">
    <property type="entry name" value="P-loop containing nucleoside triphosphate hydrolases"/>
    <property type="match status" value="1"/>
</dbReference>
<comment type="cofactor">
    <cofactor evidence="7">
        <name>Mg(2+)</name>
        <dbReference type="ChEBI" id="CHEBI:18420"/>
    </cofactor>
    <text evidence="7">Binds 1 Mg(2+) ion per subunit.</text>
</comment>
<evidence type="ECO:0000313" key="10">
    <source>
        <dbReference type="Proteomes" id="UP000007812"/>
    </source>
</evidence>
<comment type="subcellular location">
    <subcellularLocation>
        <location evidence="7">Cytoplasm</location>
    </subcellularLocation>
</comment>
<dbReference type="InterPro" id="IPR000897">
    <property type="entry name" value="SRP54_GTPase_dom"/>
</dbReference>
<feature type="binding site" description="in other chain" evidence="7">
    <location>
        <position position="122"/>
    </location>
    <ligand>
        <name>IMP</name>
        <dbReference type="ChEBI" id="CHEBI:58053"/>
        <note>ligand shared between dimeric partners</note>
    </ligand>
</feature>
<keyword evidence="10" id="KW-1185">Reference proteome</keyword>
<comment type="pathway">
    <text evidence="7">Purine metabolism; AMP biosynthesis via de novo pathway; AMP from IMP: step 1/2.</text>
</comment>
<feature type="binding site" evidence="7">
    <location>
        <begin position="247"/>
        <end position="253"/>
    </location>
    <ligand>
        <name>substrate</name>
    </ligand>
</feature>
<accession>F4G3C8</accession>
<comment type="subunit">
    <text evidence="7">Homodimer.</text>
</comment>
<evidence type="ECO:0000256" key="1">
    <source>
        <dbReference type="ARBA" id="ARBA00022598"/>
    </source>
</evidence>
<feature type="active site" description="Proton donor" evidence="7">
    <location>
        <position position="41"/>
    </location>
</feature>
<evidence type="ECO:0000259" key="8">
    <source>
        <dbReference type="PROSITE" id="PS00300"/>
    </source>
</evidence>
<dbReference type="GO" id="GO:0004019">
    <property type="term" value="F:adenylosuccinate synthase activity"/>
    <property type="evidence" value="ECO:0007669"/>
    <property type="project" value="UniProtKB-UniRule"/>
</dbReference>
<keyword evidence="2 7" id="KW-0479">Metal-binding</keyword>
<keyword evidence="5 7" id="KW-0460">Magnesium</keyword>
<name>F4G3C8_METCR</name>
<comment type="catalytic activity">
    <reaction evidence="7">
        <text>IMP + L-aspartate + GTP = N(6)-(1,2-dicarboxyethyl)-AMP + GDP + phosphate + 2 H(+)</text>
        <dbReference type="Rhea" id="RHEA:15753"/>
        <dbReference type="ChEBI" id="CHEBI:15378"/>
        <dbReference type="ChEBI" id="CHEBI:29991"/>
        <dbReference type="ChEBI" id="CHEBI:37565"/>
        <dbReference type="ChEBI" id="CHEBI:43474"/>
        <dbReference type="ChEBI" id="CHEBI:57567"/>
        <dbReference type="ChEBI" id="CHEBI:58053"/>
        <dbReference type="ChEBI" id="CHEBI:58189"/>
        <dbReference type="EC" id="6.3.4.4"/>
    </reaction>
</comment>
<dbReference type="GeneID" id="10492212"/>
<dbReference type="InterPro" id="IPR027417">
    <property type="entry name" value="P-loop_NTPase"/>
</dbReference>
<feature type="binding site" description="in other chain" evidence="7">
    <location>
        <begin position="38"/>
        <end position="41"/>
    </location>
    <ligand>
        <name>IMP</name>
        <dbReference type="ChEBI" id="CHEBI:58053"/>
        <note>ligand shared between dimeric partners</note>
    </ligand>
</feature>
<keyword evidence="6 7" id="KW-0342">GTP-binding</keyword>
<dbReference type="Gene3D" id="3.90.170.10">
    <property type="entry name" value="Adenylosuccinate Synthetase, subunit A, domain 3"/>
    <property type="match status" value="2"/>
</dbReference>
<dbReference type="GO" id="GO:0005737">
    <property type="term" value="C:cytoplasm"/>
    <property type="evidence" value="ECO:0007669"/>
    <property type="project" value="UniProtKB-SubCell"/>
</dbReference>
<dbReference type="PATRIC" id="fig|1006006.8.peg.15"/>
<keyword evidence="1 7" id="KW-0436">Ligase</keyword>
<evidence type="ECO:0000256" key="5">
    <source>
        <dbReference type="ARBA" id="ARBA00022842"/>
    </source>
</evidence>
<comment type="function">
    <text evidence="7">Plays an important role in the de novo pathway of purine nucleotide biosynthesis. Catalyzes the first committed step in the biosynthesis of AMP from IMP.</text>
</comment>
<dbReference type="GO" id="GO:0000287">
    <property type="term" value="F:magnesium ion binding"/>
    <property type="evidence" value="ECO:0007669"/>
    <property type="project" value="UniProtKB-UniRule"/>
</dbReference>
<dbReference type="EMBL" id="CP002656">
    <property type="protein sequence ID" value="AEB94126.1"/>
    <property type="molecule type" value="Genomic_DNA"/>
</dbReference>
<gene>
    <name evidence="7" type="primary">purA</name>
    <name evidence="9" type="ordered locus">Mcup_0015</name>
</gene>
<dbReference type="STRING" id="1006006.Mcup_0015"/>
<evidence type="ECO:0000256" key="7">
    <source>
        <dbReference type="HAMAP-Rule" id="MF_00011"/>
    </source>
</evidence>
<evidence type="ECO:0000256" key="4">
    <source>
        <dbReference type="ARBA" id="ARBA00022755"/>
    </source>
</evidence>
<proteinExistence type="inferred from homology"/>
<keyword evidence="3 7" id="KW-0547">Nucleotide-binding</keyword>
<dbReference type="AlphaFoldDB" id="F4G3C8"/>
<feature type="binding site" description="in other chain" evidence="7">
    <location>
        <position position="174"/>
    </location>
    <ligand>
        <name>IMP</name>
        <dbReference type="ChEBI" id="CHEBI:58053"/>
        <note>ligand shared between dimeric partners</note>
    </ligand>
</feature>
<comment type="similarity">
    <text evidence="7">Belongs to the adenylosuccinate synthetase family.</text>
</comment>
<feature type="binding site" evidence="7">
    <location>
        <position position="136"/>
    </location>
    <ligand>
        <name>IMP</name>
        <dbReference type="ChEBI" id="CHEBI:58053"/>
        <note>ligand shared between dimeric partners</note>
    </ligand>
</feature>
<dbReference type="OrthoDB" id="372247at2157"/>
<dbReference type="GO" id="GO:0006614">
    <property type="term" value="P:SRP-dependent cotranslational protein targeting to membrane"/>
    <property type="evidence" value="ECO:0007669"/>
    <property type="project" value="InterPro"/>
</dbReference>
<protein>
    <recommendedName>
        <fullName evidence="7">Adenylosuccinate synthetase</fullName>
        <shortName evidence="7">AMPSase</shortName>
        <shortName evidence="7">AdSS</shortName>
        <ecNumber evidence="7">6.3.4.4</ecNumber>
    </recommendedName>
    <alternativeName>
        <fullName evidence="7">IMP--aspartate ligase</fullName>
    </alternativeName>
</protein>
<feature type="binding site" evidence="7">
    <location>
        <begin position="279"/>
        <end position="281"/>
    </location>
    <ligand>
        <name>GTP</name>
        <dbReference type="ChEBI" id="CHEBI:37565"/>
    </ligand>
</feature>
<dbReference type="HAMAP" id="MF_00011">
    <property type="entry name" value="Adenylosucc_synth"/>
    <property type="match status" value="1"/>
</dbReference>
<feature type="binding site" evidence="7">
    <location>
        <position position="253"/>
    </location>
    <ligand>
        <name>GTP</name>
        <dbReference type="ChEBI" id="CHEBI:37565"/>
    </ligand>
</feature>
<dbReference type="eggNOG" id="arCOG04387">
    <property type="taxonomic scope" value="Archaea"/>
</dbReference>
<evidence type="ECO:0000256" key="6">
    <source>
        <dbReference type="ARBA" id="ARBA00023134"/>
    </source>
</evidence>
<dbReference type="InterPro" id="IPR001114">
    <property type="entry name" value="Adenylosuccinate_synthetase"/>
</dbReference>
<dbReference type="UniPathway" id="UPA00075">
    <property type="reaction ID" value="UER00335"/>
</dbReference>
<dbReference type="PANTHER" id="PTHR11846:SF0">
    <property type="entry name" value="ADENYLOSUCCINATE SYNTHETASE"/>
    <property type="match status" value="1"/>
</dbReference>
<feature type="domain" description="SRP54-type proteins GTP-binding" evidence="8">
    <location>
        <begin position="314"/>
        <end position="327"/>
    </location>
</feature>
<feature type="binding site" evidence="7">
    <location>
        <begin position="11"/>
        <end position="17"/>
    </location>
    <ligand>
        <name>GTP</name>
        <dbReference type="ChEBI" id="CHEBI:37565"/>
    </ligand>
</feature>
<keyword evidence="7" id="KW-0963">Cytoplasm</keyword>
<evidence type="ECO:0000313" key="9">
    <source>
        <dbReference type="EMBL" id="AEB94126.1"/>
    </source>
</evidence>
<dbReference type="HOGENOM" id="CLU_029848_0_0_2"/>
<dbReference type="InterPro" id="IPR042109">
    <property type="entry name" value="Adenylosuccinate_synth_dom1"/>
</dbReference>
<dbReference type="PROSITE" id="PS00300">
    <property type="entry name" value="SRP54"/>
    <property type="match status" value="1"/>
</dbReference>